<name>A0A5J5JU69_9ACTN</name>
<evidence type="ECO:0000313" key="2">
    <source>
        <dbReference type="Proteomes" id="UP000327011"/>
    </source>
</evidence>
<dbReference type="Proteomes" id="UP000327011">
    <property type="component" value="Unassembled WGS sequence"/>
</dbReference>
<dbReference type="RefSeq" id="WP_150939988.1">
    <property type="nucleotide sequence ID" value="NZ_VYTZ01000021.1"/>
</dbReference>
<keyword evidence="2" id="KW-1185">Reference proteome</keyword>
<dbReference type="AlphaFoldDB" id="A0A5J5JU69"/>
<reference evidence="1 2" key="1">
    <citation type="submission" date="2019-09" db="EMBL/GenBank/DDBJ databases">
        <title>Screening of Novel Bioactive Compounds from Soil-Associated.</title>
        <authorList>
            <person name="Gong X."/>
        </authorList>
    </citation>
    <scope>NUCLEOTIDE SEQUENCE [LARGE SCALE GENOMIC DNA]</scope>
    <source>
        <strain evidence="1 2">Gxj-6</strain>
    </source>
</reference>
<organism evidence="1 2">
    <name type="scientific">Microbispora cellulosiformans</name>
    <dbReference type="NCBI Taxonomy" id="2614688"/>
    <lineage>
        <taxon>Bacteria</taxon>
        <taxon>Bacillati</taxon>
        <taxon>Actinomycetota</taxon>
        <taxon>Actinomycetes</taxon>
        <taxon>Streptosporangiales</taxon>
        <taxon>Streptosporangiaceae</taxon>
        <taxon>Microbispora</taxon>
    </lineage>
</organism>
<proteinExistence type="predicted"/>
<gene>
    <name evidence="1" type="ORF">F5972_34655</name>
</gene>
<accession>A0A5J5JU69</accession>
<protein>
    <recommendedName>
        <fullName evidence="3">DUF3806 domain-containing protein</fullName>
    </recommendedName>
</protein>
<dbReference type="EMBL" id="VYTZ01000021">
    <property type="protein sequence ID" value="KAA9373718.1"/>
    <property type="molecule type" value="Genomic_DNA"/>
</dbReference>
<comment type="caution">
    <text evidence="1">The sequence shown here is derived from an EMBL/GenBank/DDBJ whole genome shotgun (WGS) entry which is preliminary data.</text>
</comment>
<evidence type="ECO:0000313" key="1">
    <source>
        <dbReference type="EMBL" id="KAA9373718.1"/>
    </source>
</evidence>
<evidence type="ECO:0008006" key="3">
    <source>
        <dbReference type="Google" id="ProtNLM"/>
    </source>
</evidence>
<sequence>MSMEKIEANVAFAIEKLGPLSDVPFGLNEDSVAWVEGFIDRQRSRPGFDPDDVEGLTGVLGSFLGACLLAAAGGAWHYSDDNGWGVRFPNGCLAYPFAKVRKQFRNGTEGGDSISSFYRVAIDVVAGGKLGG</sequence>